<dbReference type="InterPro" id="IPR050312">
    <property type="entry name" value="IolE/XylAMocC-like"/>
</dbReference>
<feature type="domain" description="Xylose isomerase-like TIM barrel" evidence="1">
    <location>
        <begin position="20"/>
        <end position="258"/>
    </location>
</feature>
<sequence length="263" mass="29214">MSDIGCSSLLFAGHDRATTLRALRDVGMSSVDLWSIPNWVEHVRLDSDDPHGVADEVRQAGLSVCALSLYTNDPQRLRKGVEFAAQLGAQMVVNSAQGRTWDELAEFLCPALDAAAQTGVKVAVENHTDTLLDSSDRAVEFCRRFPADLVGIAFAPPHAVVVGERPNEWVHRFAERILLLYLWDVAPHNRGLAWWRRRWHEFPAEQFPGNGIADFRALSDAVRVSGCNAEKVICLHGTERWSVAELQAHLQATLQFLREVGLA</sequence>
<evidence type="ECO:0000313" key="2">
    <source>
        <dbReference type="EMBL" id="GBC99945.1"/>
    </source>
</evidence>
<dbReference type="InterPro" id="IPR036237">
    <property type="entry name" value="Xyl_isomerase-like_sf"/>
</dbReference>
<organism evidence="2 3">
    <name type="scientific">Candidatus Fervidibacter japonicus</name>
    <dbReference type="NCBI Taxonomy" id="2035412"/>
    <lineage>
        <taxon>Bacteria</taxon>
        <taxon>Candidatus Fervidibacterota</taxon>
        <taxon>Candidatus Fervidibacter</taxon>
    </lineage>
</organism>
<dbReference type="Proteomes" id="UP000236173">
    <property type="component" value="Unassembled WGS sequence"/>
</dbReference>
<gene>
    <name evidence="2" type="ORF">HRbin17_02478</name>
</gene>
<dbReference type="Gene3D" id="3.20.20.150">
    <property type="entry name" value="Divalent-metal-dependent TIM barrel enzymes"/>
    <property type="match status" value="1"/>
</dbReference>
<comment type="caution">
    <text evidence="2">The sequence shown here is derived from an EMBL/GenBank/DDBJ whole genome shotgun (WGS) entry which is preliminary data.</text>
</comment>
<dbReference type="PANTHER" id="PTHR12110:SF41">
    <property type="entry name" value="INOSOSE DEHYDRATASE"/>
    <property type="match status" value="1"/>
</dbReference>
<accession>A0A2H5XFJ6</accession>
<dbReference type="InterPro" id="IPR013022">
    <property type="entry name" value="Xyl_isomerase-like_TIM-brl"/>
</dbReference>
<reference evidence="3" key="1">
    <citation type="submission" date="2017-09" db="EMBL/GenBank/DDBJ databases">
        <title>Metaegenomics of thermophilic ammonia-oxidizing enrichment culture.</title>
        <authorList>
            <person name="Kato S."/>
            <person name="Suzuki K."/>
        </authorList>
    </citation>
    <scope>NUCLEOTIDE SEQUENCE [LARGE SCALE GENOMIC DNA]</scope>
</reference>
<evidence type="ECO:0000313" key="3">
    <source>
        <dbReference type="Proteomes" id="UP000236173"/>
    </source>
</evidence>
<name>A0A2H5XFJ6_9BACT</name>
<dbReference type="PANTHER" id="PTHR12110">
    <property type="entry name" value="HYDROXYPYRUVATE ISOMERASE"/>
    <property type="match status" value="1"/>
</dbReference>
<dbReference type="SUPFAM" id="SSF51658">
    <property type="entry name" value="Xylose isomerase-like"/>
    <property type="match status" value="1"/>
</dbReference>
<evidence type="ECO:0000259" key="1">
    <source>
        <dbReference type="Pfam" id="PF01261"/>
    </source>
</evidence>
<dbReference type="Pfam" id="PF01261">
    <property type="entry name" value="AP_endonuc_2"/>
    <property type="match status" value="1"/>
</dbReference>
<proteinExistence type="predicted"/>
<protein>
    <recommendedName>
        <fullName evidence="1">Xylose isomerase-like TIM barrel domain-containing protein</fullName>
    </recommendedName>
</protein>
<dbReference type="EMBL" id="BEHT01000044">
    <property type="protein sequence ID" value="GBC99945.1"/>
    <property type="molecule type" value="Genomic_DNA"/>
</dbReference>
<dbReference type="AlphaFoldDB" id="A0A2H5XFJ6"/>